<evidence type="ECO:0000256" key="2">
    <source>
        <dbReference type="ARBA" id="ARBA00008653"/>
    </source>
</evidence>
<dbReference type="InterPro" id="IPR012340">
    <property type="entry name" value="NA-bd_OB-fold"/>
</dbReference>
<feature type="binding site" evidence="15">
    <location>
        <position position="459"/>
    </location>
    <ligand>
        <name>Mg(2+)</name>
        <dbReference type="ChEBI" id="CHEBI:18420"/>
        <note>shared with alpha subunit</note>
    </ligand>
</feature>
<evidence type="ECO:0000259" key="19">
    <source>
        <dbReference type="PROSITE" id="PS51483"/>
    </source>
</evidence>
<dbReference type="InterPro" id="IPR045060">
    <property type="entry name" value="Phe-tRNA-ligase_IIc_bsu"/>
</dbReference>
<dbReference type="Proteomes" id="UP000017184">
    <property type="component" value="Chromosome"/>
</dbReference>
<evidence type="ECO:0000256" key="14">
    <source>
        <dbReference type="ARBA" id="ARBA00049255"/>
    </source>
</evidence>
<dbReference type="PATRIC" id="fig|946483.4.peg.113"/>
<evidence type="ECO:0000256" key="16">
    <source>
        <dbReference type="PROSITE-ProRule" id="PRU00209"/>
    </source>
</evidence>
<dbReference type="EMBL" id="CP004885">
    <property type="protein sequence ID" value="AGX86249.1"/>
    <property type="molecule type" value="Genomic_DNA"/>
</dbReference>
<evidence type="ECO:0000256" key="1">
    <source>
        <dbReference type="ARBA" id="ARBA00004496"/>
    </source>
</evidence>
<keyword evidence="5 16" id="KW-0820">tRNA-binding</keyword>
<sequence>MQFPESWLRQWCNPSMDTAQLADALTMAGIEVEDIAPAAMPCGVVVARIDSASVLPGQDRLRVCQVDAGTGRPCTVVCGAPNARPGIKVPLATLGATLTTAAATDPLVVRTQRFGDVASEGMLCSAHELGLGSDNAGLLELPDDAQLGVDVRTILHMDDALLTIKLTPNLAHCLSVHGVARELSALTQAPLTPRVFPEVAPTIPDILPLTVTAADLCGRFCGRIVRNVDARAPTPWWMRERLRRCGQRSISALVDISNYVMLESGQPSHVFDLDTLRDGLEVRWGRSGEVASLLHGATAAIDPHIGVIADSAGIQALAGIMGGSHSAVGDDTRNIYIEAAFWHPAAIAGRARALRLTSEAAHRFERGVDPSLTRAHLERITQLILDICGTPQTTVGPIDDHRVAMPVETTVSMRVARASKILGVALSPQQCLTALRSLGLEPTPYEDRIDVQVPPHRFDLRIEEDLVEEIARVIGYDTLPMTPPLAPAVGTLRPENTRSANTVRHAMAALGYQEVLQFSFCPEQWERDFAGNTNPVRLHNPIASDLSVLRSTLLGSLVDVQQRNQARKIQRVRVFEIGRVFAYDPTVGDTLQTVAGFAQPMRLAALACGPVDPLQWASPQRAVDFYDVKGDLESLLATTLSSKLECIAAEHPAMHPGRCARLRCDGVDVGVVGVLHPQWCQAYGLTQTPVLFEIDLDLVLRRAVPRFVPVPRLHPVERDVAVWVDESITAQALFATVHAAPCTIPLRDAVLFDVYRALSSPSTTPAHAAPAATCRQKSMGIRLTFTPDRVAISDADIEAAVATILSHLERELGAHLRT</sequence>
<evidence type="ECO:0000256" key="13">
    <source>
        <dbReference type="ARBA" id="ARBA00023146"/>
    </source>
</evidence>
<dbReference type="eggNOG" id="COG0073">
    <property type="taxonomic scope" value="Bacteria"/>
</dbReference>
<dbReference type="PROSITE" id="PS51483">
    <property type="entry name" value="B5"/>
    <property type="match status" value="1"/>
</dbReference>
<dbReference type="EC" id="6.1.1.20" evidence="15"/>
<dbReference type="Pfam" id="PF03484">
    <property type="entry name" value="B5"/>
    <property type="match status" value="1"/>
</dbReference>
<dbReference type="SUPFAM" id="SSF50249">
    <property type="entry name" value="Nucleic acid-binding proteins"/>
    <property type="match status" value="1"/>
</dbReference>
<dbReference type="InterPro" id="IPR005146">
    <property type="entry name" value="B3/B4_tRNA-bd"/>
</dbReference>
<dbReference type="STRING" id="946483.Cenrod_0115"/>
<keyword evidence="21" id="KW-1185">Reference proteome</keyword>
<keyword evidence="4 15" id="KW-0963">Cytoplasm</keyword>
<keyword evidence="9 15" id="KW-0067">ATP-binding</keyword>
<dbReference type="SUPFAM" id="SSF55681">
    <property type="entry name" value="Class II aaRS and biotin synthetases"/>
    <property type="match status" value="1"/>
</dbReference>
<keyword evidence="13 15" id="KW-0030">Aminoacyl-tRNA synthetase</keyword>
<feature type="domain" description="B5" evidence="19">
    <location>
        <begin position="406"/>
        <end position="481"/>
    </location>
</feature>
<dbReference type="Gene3D" id="2.40.50.140">
    <property type="entry name" value="Nucleic acid-binding proteins"/>
    <property type="match status" value="1"/>
</dbReference>
<evidence type="ECO:0000256" key="6">
    <source>
        <dbReference type="ARBA" id="ARBA00022598"/>
    </source>
</evidence>
<dbReference type="HOGENOM" id="CLU_016891_0_0_4"/>
<dbReference type="InterPro" id="IPR033714">
    <property type="entry name" value="tRNA_bind_bactPheRS"/>
</dbReference>
<dbReference type="CDD" id="cd02796">
    <property type="entry name" value="tRNA_bind_bactPheRS"/>
    <property type="match status" value="1"/>
</dbReference>
<dbReference type="SUPFAM" id="SSF56037">
    <property type="entry name" value="PheT/TilS domain"/>
    <property type="match status" value="1"/>
</dbReference>
<evidence type="ECO:0000256" key="7">
    <source>
        <dbReference type="ARBA" id="ARBA00022723"/>
    </source>
</evidence>
<dbReference type="InterPro" id="IPR004532">
    <property type="entry name" value="Phe-tRNA-ligase_IIc_bsu_bact"/>
</dbReference>
<keyword evidence="6 15" id="KW-0436">Ligase</keyword>
<comment type="subcellular location">
    <subcellularLocation>
        <location evidence="1 15">Cytoplasm</location>
    </subcellularLocation>
</comment>
<dbReference type="eggNOG" id="COG0072">
    <property type="taxonomic scope" value="Bacteria"/>
</dbReference>
<dbReference type="OrthoDB" id="9805455at2"/>
<dbReference type="KEGG" id="cbx:Cenrod_0115"/>
<dbReference type="HAMAP" id="MF_00283">
    <property type="entry name" value="Phe_tRNA_synth_beta1"/>
    <property type="match status" value="1"/>
</dbReference>
<dbReference type="Gene3D" id="3.50.40.10">
    <property type="entry name" value="Phenylalanyl-trna Synthetase, Chain B, domain 3"/>
    <property type="match status" value="1"/>
</dbReference>
<evidence type="ECO:0000313" key="20">
    <source>
        <dbReference type="EMBL" id="AGX86249.1"/>
    </source>
</evidence>
<evidence type="ECO:0000256" key="4">
    <source>
        <dbReference type="ARBA" id="ARBA00022490"/>
    </source>
</evidence>
<gene>
    <name evidence="15 20" type="primary">pheT</name>
    <name evidence="20" type="ORF">Cenrod_0115</name>
</gene>
<dbReference type="Pfam" id="PF17759">
    <property type="entry name" value="tRNA_synthFbeta"/>
    <property type="match status" value="1"/>
</dbReference>
<dbReference type="GO" id="GO:0000049">
    <property type="term" value="F:tRNA binding"/>
    <property type="evidence" value="ECO:0007669"/>
    <property type="project" value="UniProtKB-UniRule"/>
</dbReference>
<dbReference type="AlphaFoldDB" id="U5N7R6"/>
<dbReference type="CDD" id="cd00769">
    <property type="entry name" value="PheRS_beta_core"/>
    <property type="match status" value="1"/>
</dbReference>
<keyword evidence="10 15" id="KW-0460">Magnesium</keyword>
<dbReference type="Gene3D" id="3.30.930.10">
    <property type="entry name" value="Bira Bifunctional Protein, Domain 2"/>
    <property type="match status" value="1"/>
</dbReference>
<dbReference type="SUPFAM" id="SSF46955">
    <property type="entry name" value="Putative DNA-binding domain"/>
    <property type="match status" value="1"/>
</dbReference>
<dbReference type="SMART" id="SM00874">
    <property type="entry name" value="B5"/>
    <property type="match status" value="1"/>
</dbReference>
<dbReference type="InterPro" id="IPR002547">
    <property type="entry name" value="tRNA-bd_dom"/>
</dbReference>
<comment type="catalytic activity">
    <reaction evidence="14 15">
        <text>tRNA(Phe) + L-phenylalanine + ATP = L-phenylalanyl-tRNA(Phe) + AMP + diphosphate + H(+)</text>
        <dbReference type="Rhea" id="RHEA:19413"/>
        <dbReference type="Rhea" id="RHEA-COMP:9668"/>
        <dbReference type="Rhea" id="RHEA-COMP:9699"/>
        <dbReference type="ChEBI" id="CHEBI:15378"/>
        <dbReference type="ChEBI" id="CHEBI:30616"/>
        <dbReference type="ChEBI" id="CHEBI:33019"/>
        <dbReference type="ChEBI" id="CHEBI:58095"/>
        <dbReference type="ChEBI" id="CHEBI:78442"/>
        <dbReference type="ChEBI" id="CHEBI:78531"/>
        <dbReference type="ChEBI" id="CHEBI:456215"/>
        <dbReference type="EC" id="6.1.1.20"/>
    </reaction>
</comment>
<dbReference type="InterPro" id="IPR020825">
    <property type="entry name" value="Phe-tRNA_synthase-like_B3/B4"/>
</dbReference>
<dbReference type="InterPro" id="IPR045864">
    <property type="entry name" value="aa-tRNA-synth_II/BPL/LPL"/>
</dbReference>
<accession>U5N7R6</accession>
<dbReference type="InterPro" id="IPR041616">
    <property type="entry name" value="PheRS_beta_core"/>
</dbReference>
<evidence type="ECO:0000256" key="10">
    <source>
        <dbReference type="ARBA" id="ARBA00022842"/>
    </source>
</evidence>
<dbReference type="SUPFAM" id="SSF54991">
    <property type="entry name" value="Anticodon-binding domain of PheRS"/>
    <property type="match status" value="1"/>
</dbReference>
<dbReference type="GO" id="GO:0005524">
    <property type="term" value="F:ATP binding"/>
    <property type="evidence" value="ECO:0007669"/>
    <property type="project" value="UniProtKB-UniRule"/>
</dbReference>
<feature type="domain" description="FDX-ACB" evidence="18">
    <location>
        <begin position="711"/>
        <end position="817"/>
    </location>
</feature>
<reference evidence="20 21" key="1">
    <citation type="journal article" date="2013" name="Genome Biol.">
        <title>Genomic analysis reveals key aspects of prokaryotic symbiosis in the phototrophic consortium "Chlorochromatium aggregatum".</title>
        <authorList>
            <person name="Liu Z."/>
            <person name="Muller J."/>
            <person name="Li T."/>
            <person name="Alvey R.M."/>
            <person name="Vogl K."/>
            <person name="Frigaard N.U."/>
            <person name="Rockwell N.C."/>
            <person name="Boyd E.S."/>
            <person name="Tomsho L.P."/>
            <person name="Schuster S.C."/>
            <person name="Henke P."/>
            <person name="Rohde M."/>
            <person name="Overmann J."/>
            <person name="Bryant D.A."/>
        </authorList>
    </citation>
    <scope>NUCLEOTIDE SEQUENCE [LARGE SCALE GENOMIC DNA]</scope>
    <source>
        <strain evidence="20">CR</strain>
    </source>
</reference>
<dbReference type="PROSITE" id="PS50886">
    <property type="entry name" value="TRBD"/>
    <property type="match status" value="1"/>
</dbReference>
<dbReference type="InterPro" id="IPR005121">
    <property type="entry name" value="Fdx_antiC-bd"/>
</dbReference>
<dbReference type="InterPro" id="IPR005147">
    <property type="entry name" value="tRNA_synthase_B5-dom"/>
</dbReference>
<evidence type="ECO:0000259" key="17">
    <source>
        <dbReference type="PROSITE" id="PS50886"/>
    </source>
</evidence>
<evidence type="ECO:0000256" key="12">
    <source>
        <dbReference type="ARBA" id="ARBA00022917"/>
    </source>
</evidence>
<evidence type="ECO:0000256" key="5">
    <source>
        <dbReference type="ARBA" id="ARBA00022555"/>
    </source>
</evidence>
<proteinExistence type="inferred from homology"/>
<keyword evidence="8 15" id="KW-0547">Nucleotide-binding</keyword>
<dbReference type="Pfam" id="PF01588">
    <property type="entry name" value="tRNA_bind"/>
    <property type="match status" value="1"/>
</dbReference>
<name>U5N7R6_9BURK</name>
<keyword evidence="7 15" id="KW-0479">Metal-binding</keyword>
<keyword evidence="12 15" id="KW-0648">Protein biosynthesis</keyword>
<feature type="domain" description="TRNA-binding" evidence="17">
    <location>
        <begin position="38"/>
        <end position="152"/>
    </location>
</feature>
<dbReference type="SMART" id="SM00873">
    <property type="entry name" value="B3_4"/>
    <property type="match status" value="1"/>
</dbReference>
<comment type="cofactor">
    <cofactor evidence="15">
        <name>Mg(2+)</name>
        <dbReference type="ChEBI" id="CHEBI:18420"/>
    </cofactor>
    <text evidence="15">Binds 2 magnesium ions per tetramer.</text>
</comment>
<dbReference type="PANTHER" id="PTHR10947">
    <property type="entry name" value="PHENYLALANYL-TRNA SYNTHETASE BETA CHAIN AND LEUCINE-RICH REPEAT-CONTAINING PROTEIN 47"/>
    <property type="match status" value="1"/>
</dbReference>
<feature type="binding site" evidence="15">
    <location>
        <position position="468"/>
    </location>
    <ligand>
        <name>Mg(2+)</name>
        <dbReference type="ChEBI" id="CHEBI:18420"/>
        <note>shared with alpha subunit</note>
    </ligand>
</feature>
<protein>
    <recommendedName>
        <fullName evidence="15">Phenylalanine--tRNA ligase beta subunit</fullName>
        <ecNumber evidence="15">6.1.1.20</ecNumber>
    </recommendedName>
    <alternativeName>
        <fullName evidence="15">Phenylalanyl-tRNA synthetase beta subunit</fullName>
        <shortName evidence="15">PheRS</shortName>
    </alternativeName>
</protein>
<dbReference type="InterPro" id="IPR009061">
    <property type="entry name" value="DNA-bd_dom_put_sf"/>
</dbReference>
<comment type="similarity">
    <text evidence="2 15">Belongs to the phenylalanyl-tRNA synthetase beta subunit family. Type 1 subfamily.</text>
</comment>
<organism evidence="20 21">
    <name type="scientific">Candidatus Symbiobacter mobilis CR</name>
    <dbReference type="NCBI Taxonomy" id="946483"/>
    <lineage>
        <taxon>Bacteria</taxon>
        <taxon>Pseudomonadati</taxon>
        <taxon>Pseudomonadota</taxon>
        <taxon>Betaproteobacteria</taxon>
        <taxon>Burkholderiales</taxon>
        <taxon>Comamonadaceae</taxon>
    </lineage>
</organism>
<dbReference type="GO" id="GO:0006432">
    <property type="term" value="P:phenylalanyl-tRNA aminoacylation"/>
    <property type="evidence" value="ECO:0007669"/>
    <property type="project" value="UniProtKB-UniRule"/>
</dbReference>
<dbReference type="Gene3D" id="3.30.70.380">
    <property type="entry name" value="Ferrodoxin-fold anticodon-binding domain"/>
    <property type="match status" value="1"/>
</dbReference>
<evidence type="ECO:0000256" key="9">
    <source>
        <dbReference type="ARBA" id="ARBA00022840"/>
    </source>
</evidence>
<feature type="binding site" evidence="15">
    <location>
        <position position="465"/>
    </location>
    <ligand>
        <name>Mg(2+)</name>
        <dbReference type="ChEBI" id="CHEBI:18420"/>
        <note>shared with alpha subunit</note>
    </ligand>
</feature>
<dbReference type="Gene3D" id="3.30.56.10">
    <property type="match status" value="2"/>
</dbReference>
<evidence type="ECO:0000256" key="3">
    <source>
        <dbReference type="ARBA" id="ARBA00011209"/>
    </source>
</evidence>
<evidence type="ECO:0000256" key="11">
    <source>
        <dbReference type="ARBA" id="ARBA00022884"/>
    </source>
</evidence>
<keyword evidence="11 16" id="KW-0694">RNA-binding</keyword>
<dbReference type="NCBIfam" id="TIGR00472">
    <property type="entry name" value="pheT_bact"/>
    <property type="match status" value="1"/>
</dbReference>
<evidence type="ECO:0000259" key="18">
    <source>
        <dbReference type="PROSITE" id="PS51447"/>
    </source>
</evidence>
<dbReference type="PROSITE" id="PS51447">
    <property type="entry name" value="FDX_ACB"/>
    <property type="match status" value="1"/>
</dbReference>
<dbReference type="GO" id="GO:0009328">
    <property type="term" value="C:phenylalanine-tRNA ligase complex"/>
    <property type="evidence" value="ECO:0007669"/>
    <property type="project" value="TreeGrafter"/>
</dbReference>
<dbReference type="SMART" id="SM00896">
    <property type="entry name" value="FDX-ACB"/>
    <property type="match status" value="1"/>
</dbReference>
<comment type="subunit">
    <text evidence="3 15">Tetramer of two alpha and two beta subunits.</text>
</comment>
<evidence type="ECO:0000256" key="8">
    <source>
        <dbReference type="ARBA" id="ARBA00022741"/>
    </source>
</evidence>
<dbReference type="GO" id="GO:0004826">
    <property type="term" value="F:phenylalanine-tRNA ligase activity"/>
    <property type="evidence" value="ECO:0007669"/>
    <property type="project" value="UniProtKB-UniRule"/>
</dbReference>
<dbReference type="RefSeq" id="WP_022771072.1">
    <property type="nucleotide sequence ID" value="NC_022576.1"/>
</dbReference>
<dbReference type="InterPro" id="IPR036690">
    <property type="entry name" value="Fdx_antiC-bd_sf"/>
</dbReference>
<feature type="binding site" evidence="15">
    <location>
        <position position="469"/>
    </location>
    <ligand>
        <name>Mg(2+)</name>
        <dbReference type="ChEBI" id="CHEBI:18420"/>
        <note>shared with alpha subunit</note>
    </ligand>
</feature>
<evidence type="ECO:0000256" key="15">
    <source>
        <dbReference type="HAMAP-Rule" id="MF_00283"/>
    </source>
</evidence>
<evidence type="ECO:0000313" key="21">
    <source>
        <dbReference type="Proteomes" id="UP000017184"/>
    </source>
</evidence>
<dbReference type="Pfam" id="PF03147">
    <property type="entry name" value="FDX-ACB"/>
    <property type="match status" value="1"/>
</dbReference>
<dbReference type="GO" id="GO:0000287">
    <property type="term" value="F:magnesium ion binding"/>
    <property type="evidence" value="ECO:0007669"/>
    <property type="project" value="UniProtKB-UniRule"/>
</dbReference>
<dbReference type="PANTHER" id="PTHR10947:SF0">
    <property type="entry name" value="PHENYLALANINE--TRNA LIGASE BETA SUBUNIT"/>
    <property type="match status" value="1"/>
</dbReference>
<dbReference type="Pfam" id="PF03483">
    <property type="entry name" value="B3_4"/>
    <property type="match status" value="1"/>
</dbReference>